<organism evidence="16 17">
    <name type="scientific">Mortierella isabellina</name>
    <name type="common">Filamentous fungus</name>
    <name type="synonym">Umbelopsis isabellina</name>
    <dbReference type="NCBI Taxonomy" id="91625"/>
    <lineage>
        <taxon>Eukaryota</taxon>
        <taxon>Fungi</taxon>
        <taxon>Fungi incertae sedis</taxon>
        <taxon>Mucoromycota</taxon>
        <taxon>Mucoromycotina</taxon>
        <taxon>Umbelopsidomycetes</taxon>
        <taxon>Umbelopsidales</taxon>
        <taxon>Umbelopsidaceae</taxon>
        <taxon>Umbelopsis</taxon>
    </lineage>
</organism>
<keyword evidence="3 11" id="KW-0378">Hydrolase</keyword>
<dbReference type="InterPro" id="IPR000212">
    <property type="entry name" value="DNA_helicase_UvrD/REP"/>
</dbReference>
<dbReference type="SUPFAM" id="SSF52540">
    <property type="entry name" value="P-loop containing nucleoside triphosphate hydrolases"/>
    <property type="match status" value="1"/>
</dbReference>
<evidence type="ECO:0000256" key="9">
    <source>
        <dbReference type="ARBA" id="ARBA00034808"/>
    </source>
</evidence>
<evidence type="ECO:0000256" key="4">
    <source>
        <dbReference type="ARBA" id="ARBA00022806"/>
    </source>
</evidence>
<keyword evidence="2 11" id="KW-0547">Nucleotide-binding</keyword>
<dbReference type="Gene3D" id="3.40.50.300">
    <property type="entry name" value="P-loop containing nucleotide triphosphate hydrolases"/>
    <property type="match status" value="2"/>
</dbReference>
<dbReference type="PROSITE" id="PS51198">
    <property type="entry name" value="UVRD_HELICASE_ATP_BIND"/>
    <property type="match status" value="1"/>
</dbReference>
<keyword evidence="17" id="KW-1185">Reference proteome</keyword>
<evidence type="ECO:0000313" key="16">
    <source>
        <dbReference type="EMBL" id="KAG2181389.1"/>
    </source>
</evidence>
<dbReference type="Gene3D" id="1.10.486.10">
    <property type="entry name" value="PCRA, domain 4"/>
    <property type="match status" value="1"/>
</dbReference>
<dbReference type="OrthoDB" id="1470711at2759"/>
<accession>A0A8H7UJM1</accession>
<dbReference type="GO" id="GO:0003677">
    <property type="term" value="F:DNA binding"/>
    <property type="evidence" value="ECO:0007669"/>
    <property type="project" value="UniProtKB-KW"/>
</dbReference>
<keyword evidence="13" id="KW-1133">Transmembrane helix</keyword>
<evidence type="ECO:0000256" key="10">
    <source>
        <dbReference type="ARBA" id="ARBA00048988"/>
    </source>
</evidence>
<dbReference type="GO" id="GO:0000725">
    <property type="term" value="P:recombinational repair"/>
    <property type="evidence" value="ECO:0007669"/>
    <property type="project" value="TreeGrafter"/>
</dbReference>
<evidence type="ECO:0000313" key="17">
    <source>
        <dbReference type="Proteomes" id="UP000654370"/>
    </source>
</evidence>
<comment type="catalytic activity">
    <reaction evidence="10">
        <text>ATP + H2O = ADP + phosphate + H(+)</text>
        <dbReference type="Rhea" id="RHEA:13065"/>
        <dbReference type="ChEBI" id="CHEBI:15377"/>
        <dbReference type="ChEBI" id="CHEBI:15378"/>
        <dbReference type="ChEBI" id="CHEBI:30616"/>
        <dbReference type="ChEBI" id="CHEBI:43474"/>
        <dbReference type="ChEBI" id="CHEBI:456216"/>
        <dbReference type="EC" id="5.6.2.4"/>
    </reaction>
</comment>
<dbReference type="Gene3D" id="1.10.10.160">
    <property type="match status" value="1"/>
</dbReference>
<reference evidence="16" key="1">
    <citation type="submission" date="2020-12" db="EMBL/GenBank/DDBJ databases">
        <title>Metabolic potential, ecology and presence of endohyphal bacteria is reflected in genomic diversity of Mucoromycotina.</title>
        <authorList>
            <person name="Muszewska A."/>
            <person name="Okrasinska A."/>
            <person name="Steczkiewicz K."/>
            <person name="Drgas O."/>
            <person name="Orlowska M."/>
            <person name="Perlinska-Lenart U."/>
            <person name="Aleksandrzak-Piekarczyk T."/>
            <person name="Szatraj K."/>
            <person name="Zielenkiewicz U."/>
            <person name="Pilsyk S."/>
            <person name="Malc E."/>
            <person name="Mieczkowski P."/>
            <person name="Kruszewska J.S."/>
            <person name="Biernat P."/>
            <person name="Pawlowska J."/>
        </authorList>
    </citation>
    <scope>NUCLEOTIDE SEQUENCE</scope>
    <source>
        <strain evidence="16">WA0000067209</strain>
    </source>
</reference>
<feature type="domain" description="UvrD-like helicase C-terminal" evidence="15">
    <location>
        <begin position="300"/>
        <end position="605"/>
    </location>
</feature>
<keyword evidence="13" id="KW-0812">Transmembrane</keyword>
<dbReference type="PROSITE" id="PS51217">
    <property type="entry name" value="UVRD_HELICASE_CTER"/>
    <property type="match status" value="1"/>
</dbReference>
<dbReference type="InterPro" id="IPR014017">
    <property type="entry name" value="DNA_helicase_UvrD-like_C"/>
</dbReference>
<dbReference type="GO" id="GO:0005524">
    <property type="term" value="F:ATP binding"/>
    <property type="evidence" value="ECO:0007669"/>
    <property type="project" value="UniProtKB-UniRule"/>
</dbReference>
<dbReference type="GO" id="GO:0043138">
    <property type="term" value="F:3'-5' DNA helicase activity"/>
    <property type="evidence" value="ECO:0007669"/>
    <property type="project" value="UniProtKB-EC"/>
</dbReference>
<feature type="transmembrane region" description="Helical" evidence="13">
    <location>
        <begin position="41"/>
        <end position="63"/>
    </location>
</feature>
<dbReference type="Pfam" id="PF13361">
    <property type="entry name" value="UvrD_C"/>
    <property type="match status" value="1"/>
</dbReference>
<evidence type="ECO:0000256" key="7">
    <source>
        <dbReference type="ARBA" id="ARBA00023235"/>
    </source>
</evidence>
<evidence type="ECO:0000256" key="8">
    <source>
        <dbReference type="ARBA" id="ARBA00034617"/>
    </source>
</evidence>
<evidence type="ECO:0000256" key="5">
    <source>
        <dbReference type="ARBA" id="ARBA00022840"/>
    </source>
</evidence>
<evidence type="ECO:0000259" key="15">
    <source>
        <dbReference type="PROSITE" id="PS51217"/>
    </source>
</evidence>
<dbReference type="GO" id="GO:0005634">
    <property type="term" value="C:nucleus"/>
    <property type="evidence" value="ECO:0007669"/>
    <property type="project" value="TreeGrafter"/>
</dbReference>
<dbReference type="AlphaFoldDB" id="A0A8H7UJM1"/>
<dbReference type="Pfam" id="PF00580">
    <property type="entry name" value="UvrD-helicase"/>
    <property type="match status" value="1"/>
</dbReference>
<dbReference type="CDD" id="cd17932">
    <property type="entry name" value="DEXQc_UvrD"/>
    <property type="match status" value="1"/>
</dbReference>
<gene>
    <name evidence="16" type="ORF">INT43_008972</name>
</gene>
<dbReference type="InterPro" id="IPR014016">
    <property type="entry name" value="UvrD-like_ATP-bd"/>
</dbReference>
<dbReference type="PANTHER" id="PTHR11070:SF2">
    <property type="entry name" value="ATP-DEPENDENT DNA HELICASE SRS2"/>
    <property type="match status" value="1"/>
</dbReference>
<feature type="region of interest" description="Disordered" evidence="12">
    <location>
        <begin position="774"/>
        <end position="795"/>
    </location>
</feature>
<evidence type="ECO:0000256" key="1">
    <source>
        <dbReference type="ARBA" id="ARBA00009922"/>
    </source>
</evidence>
<evidence type="ECO:0000259" key="14">
    <source>
        <dbReference type="PROSITE" id="PS51198"/>
    </source>
</evidence>
<evidence type="ECO:0000256" key="6">
    <source>
        <dbReference type="ARBA" id="ARBA00023125"/>
    </source>
</evidence>
<evidence type="ECO:0000256" key="2">
    <source>
        <dbReference type="ARBA" id="ARBA00022741"/>
    </source>
</evidence>
<feature type="binding site" evidence="11">
    <location>
        <begin position="47"/>
        <end position="54"/>
    </location>
    <ligand>
        <name>ATP</name>
        <dbReference type="ChEBI" id="CHEBI:30616"/>
    </ligand>
</feature>
<sequence length="1018" mass="115992">MPLLHQIGFYRSWLVQDPERQEVGTPYTSQNSPMTTLLLKYGFYLSFFFIYIVTAVLTARVAWFVKEKGINPRNILVVTFTNKAANEMRARLSSEDFLGDTSKQLLMGTFHSFCANFLRRHGSRIGIPNNFTIADSEDSQKIVKEIAKELNINDNASYLRGQISSAKCQGMTHQAYEAKYLQERRNVCLVFSAYQKRLLQNNALDFDDLLLEGCRLFEKHPDVASFLRYILVDEYQDTNAVQYDLIKLVMDYQKSLTIVGDPDQSIYGFRNADVTNFNKMHTDYKNVTTICLEQNYRSTLSILQAASIVINNDSSRIPKNLITDNCKGQPMSWLKFQTPEEEAFEVAQEIIRVQKYTHGLLHNDDFVILVRNNRQSRSFEQALSKFQIPYRMRGGTRFFDRAEIKDILAYLRLIVNPKDNDAFVRAINVPKRGVGDATLARIRKVANDNNWTMMQALTEITSENNSGRNNPTITRALNGQTLENIKSFLELLKSLQVIAEAKGSIGVMIETIVETTNYKNYLYKIHFPKAGNQWEDHWENVEELMTYANRFVSTSEADIFQDVVERDALLDFLESACLDSQGYNEDENGNEKRCVTISTYHSAKGLEWPCVFCTACEEGLIPSWRSTTAAAIHEDCRLLYVGMTRAQCFLYCTSVALRAQPNINDMRDCTSTRFLENMPVDLFDDNKYPDLNQTEREWLSTLLDRSLPEGDKNLKSDGNYITAMRHDFGTIQGLHSPTPRSAAQQTNGTGSWTAFPSAKATFGMQSSTTYGGFRSAKNVRSRAQDQPSGSNNRKTVSALGGFMPASQINEPPLEAVVKKESNNKKFFMPHEVHKSLQQPSTEPNIKLEPFEVRLNGNYGKNEAAMQRGAIRSDSTHLMLSSKRPDGENGVSKRKKVKQEVDEEPISSDMGKKASESSGYQSIWRRYLNKGSEDLDLKRFENDLSRIIIDCLKVIPNERGELTEELATNIVVKRAIQKNMAVTKMDIEFRVRDELQKLVDQNVLYKKKVGTVDMYIISN</sequence>
<name>A0A8H7UJM1_MORIS</name>
<feature type="domain" description="UvrD-like helicase ATP-binding" evidence="14">
    <location>
        <begin position="26"/>
        <end position="299"/>
    </location>
</feature>
<feature type="region of interest" description="Disordered" evidence="12">
    <location>
        <begin position="879"/>
        <end position="914"/>
    </location>
</feature>
<dbReference type="GO" id="GO:0016787">
    <property type="term" value="F:hydrolase activity"/>
    <property type="evidence" value="ECO:0007669"/>
    <property type="project" value="UniProtKB-UniRule"/>
</dbReference>
<evidence type="ECO:0000256" key="12">
    <source>
        <dbReference type="SAM" id="MobiDB-lite"/>
    </source>
</evidence>
<keyword evidence="4 11" id="KW-0347">Helicase</keyword>
<keyword evidence="6" id="KW-0238">DNA-binding</keyword>
<evidence type="ECO:0000256" key="11">
    <source>
        <dbReference type="PROSITE-ProRule" id="PRU00560"/>
    </source>
</evidence>
<keyword evidence="7" id="KW-0413">Isomerase</keyword>
<dbReference type="InterPro" id="IPR013986">
    <property type="entry name" value="DExx_box_DNA_helicase_dom_sf"/>
</dbReference>
<dbReference type="EMBL" id="JAEPQZ010000005">
    <property type="protein sequence ID" value="KAG2181389.1"/>
    <property type="molecule type" value="Genomic_DNA"/>
</dbReference>
<comment type="caution">
    <text evidence="16">The sequence shown here is derived from an EMBL/GenBank/DDBJ whole genome shotgun (WGS) entry which is preliminary data.</text>
</comment>
<keyword evidence="13" id="KW-0472">Membrane</keyword>
<proteinExistence type="inferred from homology"/>
<dbReference type="Proteomes" id="UP000654370">
    <property type="component" value="Unassembled WGS sequence"/>
</dbReference>
<protein>
    <recommendedName>
        <fullName evidence="9">DNA 3'-5' helicase</fullName>
        <ecNumber evidence="9">5.6.2.4</ecNumber>
    </recommendedName>
</protein>
<comment type="similarity">
    <text evidence="1">Belongs to the helicase family. UvrD subfamily.</text>
</comment>
<dbReference type="EC" id="5.6.2.4" evidence="9"/>
<dbReference type="InterPro" id="IPR027417">
    <property type="entry name" value="P-loop_NTPase"/>
</dbReference>
<comment type="catalytic activity">
    <reaction evidence="8">
        <text>Couples ATP hydrolysis with the unwinding of duplex DNA by translocating in the 3'-5' direction.</text>
        <dbReference type="EC" id="5.6.2.4"/>
    </reaction>
</comment>
<keyword evidence="5 11" id="KW-0067">ATP-binding</keyword>
<evidence type="ECO:0000256" key="13">
    <source>
        <dbReference type="SAM" id="Phobius"/>
    </source>
</evidence>
<evidence type="ECO:0000256" key="3">
    <source>
        <dbReference type="ARBA" id="ARBA00022801"/>
    </source>
</evidence>
<feature type="compositionally biased region" description="Polar residues" evidence="12">
    <location>
        <begin position="784"/>
        <end position="795"/>
    </location>
</feature>
<dbReference type="PANTHER" id="PTHR11070">
    <property type="entry name" value="UVRD / RECB / PCRA DNA HELICASE FAMILY MEMBER"/>
    <property type="match status" value="1"/>
</dbReference>